<dbReference type="Gene3D" id="3.40.50.1820">
    <property type="entry name" value="alpha/beta hydrolase"/>
    <property type="match status" value="1"/>
</dbReference>
<evidence type="ECO:0000256" key="1">
    <source>
        <dbReference type="SAM" id="SignalP"/>
    </source>
</evidence>
<dbReference type="SUPFAM" id="SSF53474">
    <property type="entry name" value="alpha/beta-Hydrolases"/>
    <property type="match status" value="1"/>
</dbReference>
<sequence>MKSLLLFLILLLSSANAGCQESYTEQMSVSTEHPGTLITVNKQYPNSPIDGYNLYVPNSCNQDSKKYPVLIFLQGGRGVSGNVDRVLQWGLPYLILNDNSLDTELDKLQRDTFIVIMPHIRNGEFFDGEQAMRDIISEVIKRTNADSKRIYLTGLSRGGYGLPTIRAMK</sequence>
<protein>
    <submittedName>
        <fullName evidence="2">Uncharacterized protein</fullName>
    </submittedName>
</protein>
<evidence type="ECO:0000313" key="2">
    <source>
        <dbReference type="EMBL" id="AVI52063.1"/>
    </source>
</evidence>
<reference evidence="2 3" key="1">
    <citation type="submission" date="2018-02" db="EMBL/GenBank/DDBJ databases">
        <title>Genomic analysis of the strain RR4-38 isolated from a seawater recirculating aquaculture system.</title>
        <authorList>
            <person name="Kim Y.-S."/>
            <person name="Jang Y.H."/>
            <person name="Kim K.-H."/>
        </authorList>
    </citation>
    <scope>NUCLEOTIDE SEQUENCE [LARGE SCALE GENOMIC DNA]</scope>
    <source>
        <strain evidence="2 3">RR4-38</strain>
    </source>
</reference>
<dbReference type="EMBL" id="CP027062">
    <property type="protein sequence ID" value="AVI52063.1"/>
    <property type="molecule type" value="Genomic_DNA"/>
</dbReference>
<dbReference type="InterPro" id="IPR029058">
    <property type="entry name" value="AB_hydrolase_fold"/>
</dbReference>
<dbReference type="RefSeq" id="WP_105217303.1">
    <property type="nucleotide sequence ID" value="NZ_CP027062.1"/>
</dbReference>
<dbReference type="Proteomes" id="UP000238442">
    <property type="component" value="Chromosome"/>
</dbReference>
<organism evidence="2 3">
    <name type="scientific">Pukyongia salina</name>
    <dbReference type="NCBI Taxonomy" id="2094025"/>
    <lineage>
        <taxon>Bacteria</taxon>
        <taxon>Pseudomonadati</taxon>
        <taxon>Bacteroidota</taxon>
        <taxon>Flavobacteriia</taxon>
        <taxon>Flavobacteriales</taxon>
        <taxon>Flavobacteriaceae</taxon>
        <taxon>Pukyongia</taxon>
    </lineage>
</organism>
<accession>A0A2S0I0R1</accession>
<gene>
    <name evidence="2" type="ORF">C5O00_13225</name>
</gene>
<feature type="chain" id="PRO_5015727116" evidence="1">
    <location>
        <begin position="18"/>
        <end position="169"/>
    </location>
</feature>
<name>A0A2S0I0R1_9FLAO</name>
<proteinExistence type="predicted"/>
<keyword evidence="3" id="KW-1185">Reference proteome</keyword>
<keyword evidence="1" id="KW-0732">Signal</keyword>
<dbReference type="OrthoDB" id="9764953at2"/>
<dbReference type="KEGG" id="aue:C5O00_13225"/>
<feature type="signal peptide" evidence="1">
    <location>
        <begin position="1"/>
        <end position="17"/>
    </location>
</feature>
<evidence type="ECO:0000313" key="3">
    <source>
        <dbReference type="Proteomes" id="UP000238442"/>
    </source>
</evidence>
<dbReference type="AlphaFoldDB" id="A0A2S0I0R1"/>